<dbReference type="Gene3D" id="2.30.30.240">
    <property type="entry name" value="PRC-barrel domain"/>
    <property type="match status" value="1"/>
</dbReference>
<keyword evidence="4 5" id="KW-0143">Chaperone</keyword>
<dbReference type="InterPro" id="IPR027275">
    <property type="entry name" value="PRC-brl_dom"/>
</dbReference>
<feature type="domain" description="PRC-barrel" evidence="7">
    <location>
        <begin position="98"/>
        <end position="171"/>
    </location>
</feature>
<dbReference type="PANTHER" id="PTHR33692">
    <property type="entry name" value="RIBOSOME MATURATION FACTOR RIMM"/>
    <property type="match status" value="1"/>
</dbReference>
<keyword evidence="1 5" id="KW-0963">Cytoplasm</keyword>
<dbReference type="InterPro" id="IPR036976">
    <property type="entry name" value="RimM_N_sf"/>
</dbReference>
<dbReference type="GO" id="GO:0005737">
    <property type="term" value="C:cytoplasm"/>
    <property type="evidence" value="ECO:0007669"/>
    <property type="project" value="UniProtKB-SubCell"/>
</dbReference>
<evidence type="ECO:0000256" key="2">
    <source>
        <dbReference type="ARBA" id="ARBA00022517"/>
    </source>
</evidence>
<evidence type="ECO:0000256" key="5">
    <source>
        <dbReference type="HAMAP-Rule" id="MF_00014"/>
    </source>
</evidence>
<dbReference type="GO" id="GO:0042274">
    <property type="term" value="P:ribosomal small subunit biogenesis"/>
    <property type="evidence" value="ECO:0007669"/>
    <property type="project" value="UniProtKB-UniRule"/>
</dbReference>
<evidence type="ECO:0000259" key="7">
    <source>
        <dbReference type="Pfam" id="PF05239"/>
    </source>
</evidence>
<dbReference type="PANTHER" id="PTHR33692:SF1">
    <property type="entry name" value="RIBOSOME MATURATION FACTOR RIMM"/>
    <property type="match status" value="1"/>
</dbReference>
<accession>A0A2N5N7A0</accession>
<evidence type="ECO:0000259" key="6">
    <source>
        <dbReference type="Pfam" id="PF01782"/>
    </source>
</evidence>
<comment type="function">
    <text evidence="5">An accessory protein needed during the final step in the assembly of 30S ribosomal subunit, possibly for assembly of the head region. Essential for efficient processing of 16S rRNA. May be needed both before and after RbfA during the maturation of 16S rRNA. It has affinity for free ribosomal 30S subunits but not for 70S ribosomes.</text>
</comment>
<feature type="domain" description="RimM N-terminal" evidence="6">
    <location>
        <begin position="7"/>
        <end position="91"/>
    </location>
</feature>
<dbReference type="GO" id="GO:0043022">
    <property type="term" value="F:ribosome binding"/>
    <property type="evidence" value="ECO:0007669"/>
    <property type="project" value="InterPro"/>
</dbReference>
<dbReference type="Pfam" id="PF05239">
    <property type="entry name" value="PRC"/>
    <property type="match status" value="1"/>
</dbReference>
<evidence type="ECO:0000256" key="3">
    <source>
        <dbReference type="ARBA" id="ARBA00022552"/>
    </source>
</evidence>
<dbReference type="OrthoDB" id="9810331at2"/>
<reference evidence="8 9" key="1">
    <citation type="submission" date="2017-05" db="EMBL/GenBank/DDBJ databases">
        <title>Functional genome analysis of Paenibacillus pasadenensis strain R16: insights on endophytic life style and antifungal activity.</title>
        <authorList>
            <person name="Passera A."/>
            <person name="Marcolungo L."/>
            <person name="Casati P."/>
            <person name="Brasca M."/>
            <person name="Quaglino F."/>
            <person name="Delledonne M."/>
        </authorList>
    </citation>
    <scope>NUCLEOTIDE SEQUENCE [LARGE SCALE GENOMIC DNA]</scope>
    <source>
        <strain evidence="8 9">R16</strain>
    </source>
</reference>
<dbReference type="HAMAP" id="MF_00014">
    <property type="entry name" value="Ribosome_mat_RimM"/>
    <property type="match status" value="1"/>
</dbReference>
<dbReference type="Proteomes" id="UP000234789">
    <property type="component" value="Unassembled WGS sequence"/>
</dbReference>
<evidence type="ECO:0000256" key="1">
    <source>
        <dbReference type="ARBA" id="ARBA00022490"/>
    </source>
</evidence>
<protein>
    <recommendedName>
        <fullName evidence="5">Ribosome maturation factor RimM</fullName>
    </recommendedName>
</protein>
<dbReference type="SUPFAM" id="SSF50346">
    <property type="entry name" value="PRC-barrel domain"/>
    <property type="match status" value="1"/>
</dbReference>
<dbReference type="InterPro" id="IPR009000">
    <property type="entry name" value="Transl_B-barrel_sf"/>
</dbReference>
<dbReference type="RefSeq" id="WP_028597455.1">
    <property type="nucleotide sequence ID" value="NZ_BIMM01000005.1"/>
</dbReference>
<gene>
    <name evidence="5" type="primary">rimM</name>
    <name evidence="8" type="ORF">B8V81_4655</name>
</gene>
<dbReference type="InterPro" id="IPR002676">
    <property type="entry name" value="RimM_N"/>
</dbReference>
<name>A0A2N5N7A0_9BACL</name>
<keyword evidence="3 5" id="KW-0698">rRNA processing</keyword>
<proteinExistence type="inferred from homology"/>
<evidence type="ECO:0000256" key="4">
    <source>
        <dbReference type="ARBA" id="ARBA00023186"/>
    </source>
</evidence>
<dbReference type="NCBIfam" id="TIGR02273">
    <property type="entry name" value="16S_RimM"/>
    <property type="match status" value="1"/>
</dbReference>
<dbReference type="Gene3D" id="2.40.30.60">
    <property type="entry name" value="RimM"/>
    <property type="match status" value="1"/>
</dbReference>
<keyword evidence="9" id="KW-1185">Reference proteome</keyword>
<dbReference type="AlphaFoldDB" id="A0A2N5N7A0"/>
<evidence type="ECO:0000313" key="9">
    <source>
        <dbReference type="Proteomes" id="UP000234789"/>
    </source>
</evidence>
<dbReference type="InterPro" id="IPR011033">
    <property type="entry name" value="PRC_barrel-like_sf"/>
</dbReference>
<comment type="domain">
    <text evidence="5">The PRC barrel domain binds ribosomal protein uS19.</text>
</comment>
<organism evidence="8 9">
    <name type="scientific">Paenibacillus pasadenensis</name>
    <dbReference type="NCBI Taxonomy" id="217090"/>
    <lineage>
        <taxon>Bacteria</taxon>
        <taxon>Bacillati</taxon>
        <taxon>Bacillota</taxon>
        <taxon>Bacilli</taxon>
        <taxon>Bacillales</taxon>
        <taxon>Paenibacillaceae</taxon>
        <taxon>Paenibacillus</taxon>
    </lineage>
</organism>
<comment type="caution">
    <text evidence="8">The sequence shown here is derived from an EMBL/GenBank/DDBJ whole genome shotgun (WGS) entry which is preliminary data.</text>
</comment>
<dbReference type="GO" id="GO:0005840">
    <property type="term" value="C:ribosome"/>
    <property type="evidence" value="ECO:0007669"/>
    <property type="project" value="InterPro"/>
</dbReference>
<dbReference type="InterPro" id="IPR011961">
    <property type="entry name" value="RimM"/>
</dbReference>
<comment type="subunit">
    <text evidence="5">Binds ribosomal protein uS19.</text>
</comment>
<dbReference type="SUPFAM" id="SSF50447">
    <property type="entry name" value="Translation proteins"/>
    <property type="match status" value="1"/>
</dbReference>
<comment type="subcellular location">
    <subcellularLocation>
        <location evidence="5">Cytoplasm</location>
    </subcellularLocation>
</comment>
<dbReference type="Pfam" id="PF01782">
    <property type="entry name" value="RimM"/>
    <property type="match status" value="1"/>
</dbReference>
<comment type="similarity">
    <text evidence="5">Belongs to the RimM family.</text>
</comment>
<sequence length="172" mass="19264">MADQWFTVGEIANTHGIRGELKIVPHTDFAERRFAPGSKLSIQKDGQQGAVLVEVQNARSHKNVYIVKLKGYENINDVEKFKGSLLKISAEQRDALDEGEFYYSDIIGSEVVTEDGERLGVVTEILRPGANDVWVVELESGKELLLPYIDDVVRKVNVRAKQITVRLLEGLL</sequence>
<dbReference type="GO" id="GO:0006364">
    <property type="term" value="P:rRNA processing"/>
    <property type="evidence" value="ECO:0007669"/>
    <property type="project" value="UniProtKB-UniRule"/>
</dbReference>
<dbReference type="EMBL" id="NFEZ01000004">
    <property type="protein sequence ID" value="PLT46224.1"/>
    <property type="molecule type" value="Genomic_DNA"/>
</dbReference>
<keyword evidence="2 5" id="KW-0690">Ribosome biogenesis</keyword>
<evidence type="ECO:0000313" key="8">
    <source>
        <dbReference type="EMBL" id="PLT46224.1"/>
    </source>
</evidence>